<evidence type="ECO:0000256" key="7">
    <source>
        <dbReference type="ARBA" id="ARBA00022840"/>
    </source>
</evidence>
<dbReference type="PRINTS" id="PR00344">
    <property type="entry name" value="BCTRLSENSOR"/>
</dbReference>
<dbReference type="SUPFAM" id="SSF55874">
    <property type="entry name" value="ATPase domain of HSP90 chaperone/DNA topoisomerase II/histidine kinase"/>
    <property type="match status" value="1"/>
</dbReference>
<evidence type="ECO:0000259" key="11">
    <source>
        <dbReference type="SMART" id="SM00387"/>
    </source>
</evidence>
<keyword evidence="7 10" id="KW-0067">ATP-binding</keyword>
<keyword evidence="3" id="KW-0597">Phosphoprotein</keyword>
<evidence type="ECO:0000256" key="6">
    <source>
        <dbReference type="ARBA" id="ARBA00022777"/>
    </source>
</evidence>
<comment type="subcellular location">
    <subcellularLocation>
        <location evidence="1 10">Mitochondrion matrix</location>
    </subcellularLocation>
</comment>
<dbReference type="AlphaFoldDB" id="A0AAD9IJR6"/>
<dbReference type="PANTHER" id="PTHR11947:SF20">
    <property type="entry name" value="[3-METHYL-2-OXOBUTANOATE DEHYDROGENASE [LIPOAMIDE]] KINASE, MITOCHONDRIAL"/>
    <property type="match status" value="1"/>
</dbReference>
<evidence type="ECO:0000256" key="8">
    <source>
        <dbReference type="ARBA" id="ARBA00022946"/>
    </source>
</evidence>
<evidence type="ECO:0000256" key="2">
    <source>
        <dbReference type="ARBA" id="ARBA00006155"/>
    </source>
</evidence>
<gene>
    <name evidence="12" type="ORF">QBZ16_002111</name>
</gene>
<dbReference type="GO" id="GO:0010906">
    <property type="term" value="P:regulation of glucose metabolic process"/>
    <property type="evidence" value="ECO:0007669"/>
    <property type="project" value="TreeGrafter"/>
</dbReference>
<dbReference type="GO" id="GO:0004740">
    <property type="term" value="F:pyruvate dehydrogenase (acetyl-transferring) kinase activity"/>
    <property type="evidence" value="ECO:0007669"/>
    <property type="project" value="TreeGrafter"/>
</dbReference>
<organism evidence="12 13">
    <name type="scientific">Prototheca wickerhamii</name>
    <dbReference type="NCBI Taxonomy" id="3111"/>
    <lineage>
        <taxon>Eukaryota</taxon>
        <taxon>Viridiplantae</taxon>
        <taxon>Chlorophyta</taxon>
        <taxon>core chlorophytes</taxon>
        <taxon>Trebouxiophyceae</taxon>
        <taxon>Chlorellales</taxon>
        <taxon>Chlorellaceae</taxon>
        <taxon>Prototheca</taxon>
    </lineage>
</organism>
<dbReference type="EMBL" id="JASFZW010000002">
    <property type="protein sequence ID" value="KAK2079716.1"/>
    <property type="molecule type" value="Genomic_DNA"/>
</dbReference>
<keyword evidence="6 10" id="KW-0418">Kinase</keyword>
<dbReference type="Gene3D" id="3.30.565.10">
    <property type="entry name" value="Histidine kinase-like ATPase, C-terminal domain"/>
    <property type="match status" value="1"/>
</dbReference>
<dbReference type="InterPro" id="IPR003594">
    <property type="entry name" value="HATPase_dom"/>
</dbReference>
<dbReference type="Gene3D" id="1.20.140.20">
    <property type="entry name" value="Alpha-ketoacid/pyruvate dehydrogenase kinase, N-terminal domain"/>
    <property type="match status" value="2"/>
</dbReference>
<dbReference type="InterPro" id="IPR036784">
    <property type="entry name" value="AK/P_DHK_N_sf"/>
</dbReference>
<protein>
    <recommendedName>
        <fullName evidence="10">Protein-serine/threonine kinase</fullName>
        <ecNumber evidence="10">2.7.11.-</ecNumber>
    </recommendedName>
</protein>
<keyword evidence="5 10" id="KW-0547">Nucleotide-binding</keyword>
<evidence type="ECO:0000256" key="4">
    <source>
        <dbReference type="ARBA" id="ARBA00022679"/>
    </source>
</evidence>
<evidence type="ECO:0000256" key="10">
    <source>
        <dbReference type="RuleBase" id="RU366032"/>
    </source>
</evidence>
<dbReference type="InterPro" id="IPR036890">
    <property type="entry name" value="HATPase_C_sf"/>
</dbReference>
<dbReference type="Pfam" id="PF10436">
    <property type="entry name" value="BCDHK_Adom3"/>
    <property type="match status" value="2"/>
</dbReference>
<evidence type="ECO:0000313" key="12">
    <source>
        <dbReference type="EMBL" id="KAK2079716.1"/>
    </source>
</evidence>
<proteinExistence type="inferred from homology"/>
<dbReference type="InterPro" id="IPR039028">
    <property type="entry name" value="BCKD/PDK"/>
</dbReference>
<comment type="similarity">
    <text evidence="2 10">Belongs to the PDK/BCKDK protein kinase family.</text>
</comment>
<dbReference type="InterPro" id="IPR004358">
    <property type="entry name" value="Sig_transdc_His_kin-like_C"/>
</dbReference>
<evidence type="ECO:0000256" key="1">
    <source>
        <dbReference type="ARBA" id="ARBA00004305"/>
    </source>
</evidence>
<dbReference type="InterPro" id="IPR018955">
    <property type="entry name" value="BCDHK/PDK_N"/>
</dbReference>
<evidence type="ECO:0000256" key="9">
    <source>
        <dbReference type="ARBA" id="ARBA00023128"/>
    </source>
</evidence>
<sequence>MDSYYDSTVESLARQPIVPLTLRQMLTMGQGTLQRPDQIVHSARFVQQELPKRLARRLLDLQLLPHLVVSNPHIRQVYAAYFQTMETLRALPEVQTLQDNEEFTRLLRQLMDDNGVFLENMLRSRIGRRTLAEQHIYLSQRREGYIGVISMDMNVADGVEFAAQRCRQVGMKTYGVAPEVFISGDRRFPVPYIPSHFDYIVYEVLKNSARAVVERHLAAQSGPGASHRVPPIRVRIRKGDEHVVLRISDEGGGIPKDLESRIWQFGFTTIGGEHTTKNGSKTEGLAFDPSYGAAWDVSQIPATSGGRFLMGGLGFGLPLSRLYARFFGGDLRLQSMPGYGTDTYLTLQRLDNVDWEEQDVEDFTSPIPNLYESSPK</sequence>
<dbReference type="SMART" id="SM00387">
    <property type="entry name" value="HATPase_c"/>
    <property type="match status" value="1"/>
</dbReference>
<name>A0AAD9IJR6_PROWI</name>
<reference evidence="12" key="1">
    <citation type="submission" date="2021-01" db="EMBL/GenBank/DDBJ databases">
        <authorList>
            <person name="Eckstrom K.M.E."/>
        </authorList>
    </citation>
    <scope>NUCLEOTIDE SEQUENCE</scope>
    <source>
        <strain evidence="12">UVCC 0001</strain>
    </source>
</reference>
<feature type="domain" description="Histidine kinase/HSP90-like ATPase" evidence="11">
    <location>
        <begin position="192"/>
        <end position="351"/>
    </location>
</feature>
<dbReference type="EC" id="2.7.11.-" evidence="10"/>
<dbReference type="Pfam" id="PF02518">
    <property type="entry name" value="HATPase_c"/>
    <property type="match status" value="1"/>
</dbReference>
<evidence type="ECO:0000256" key="5">
    <source>
        <dbReference type="ARBA" id="ARBA00022741"/>
    </source>
</evidence>
<dbReference type="GO" id="GO:0005524">
    <property type="term" value="F:ATP binding"/>
    <property type="evidence" value="ECO:0007669"/>
    <property type="project" value="UniProtKB-UniRule"/>
</dbReference>
<dbReference type="Proteomes" id="UP001255856">
    <property type="component" value="Unassembled WGS sequence"/>
</dbReference>
<accession>A0AAD9IJR6</accession>
<keyword evidence="13" id="KW-1185">Reference proteome</keyword>
<keyword evidence="9 10" id="KW-0496">Mitochondrion</keyword>
<comment type="caution">
    <text evidence="12">The sequence shown here is derived from an EMBL/GenBank/DDBJ whole genome shotgun (WGS) entry which is preliminary data.</text>
</comment>
<dbReference type="PANTHER" id="PTHR11947">
    <property type="entry name" value="PYRUVATE DEHYDROGENASE KINASE"/>
    <property type="match status" value="1"/>
</dbReference>
<evidence type="ECO:0000256" key="3">
    <source>
        <dbReference type="ARBA" id="ARBA00022553"/>
    </source>
</evidence>
<keyword evidence="8" id="KW-0809">Transit peptide</keyword>
<evidence type="ECO:0000313" key="13">
    <source>
        <dbReference type="Proteomes" id="UP001255856"/>
    </source>
</evidence>
<dbReference type="SUPFAM" id="SSF69012">
    <property type="entry name" value="alpha-ketoacid dehydrogenase kinase, N-terminal domain"/>
    <property type="match status" value="1"/>
</dbReference>
<keyword evidence="4 10" id="KW-0808">Transferase</keyword>
<dbReference type="GO" id="GO:0005759">
    <property type="term" value="C:mitochondrial matrix"/>
    <property type="evidence" value="ECO:0007669"/>
    <property type="project" value="UniProtKB-SubCell"/>
</dbReference>